<dbReference type="Proteomes" id="UP000299102">
    <property type="component" value="Unassembled WGS sequence"/>
</dbReference>
<dbReference type="AlphaFoldDB" id="A0A4C1VFU4"/>
<gene>
    <name evidence="2" type="ORF">EVAR_79413_1</name>
</gene>
<dbReference type="EMBL" id="BGZK01000334">
    <property type="protein sequence ID" value="GBP37480.1"/>
    <property type="molecule type" value="Genomic_DNA"/>
</dbReference>
<comment type="caution">
    <text evidence="2">The sequence shown here is derived from an EMBL/GenBank/DDBJ whole genome shotgun (WGS) entry which is preliminary data.</text>
</comment>
<name>A0A4C1VFU4_EUMVA</name>
<keyword evidence="1" id="KW-1133">Transmembrane helix</keyword>
<keyword evidence="1" id="KW-0812">Transmembrane</keyword>
<proteinExistence type="predicted"/>
<reference evidence="2 3" key="1">
    <citation type="journal article" date="2019" name="Commun. Biol.">
        <title>The bagworm genome reveals a unique fibroin gene that provides high tensile strength.</title>
        <authorList>
            <person name="Kono N."/>
            <person name="Nakamura H."/>
            <person name="Ohtoshi R."/>
            <person name="Tomita M."/>
            <person name="Numata K."/>
            <person name="Arakawa K."/>
        </authorList>
    </citation>
    <scope>NUCLEOTIDE SEQUENCE [LARGE SCALE GENOMIC DNA]</scope>
</reference>
<evidence type="ECO:0000313" key="3">
    <source>
        <dbReference type="Proteomes" id="UP000299102"/>
    </source>
</evidence>
<sequence>MLGPQSSCCLFYEASTPCTMFETSHPRNHRRHVVVAGKLNCVMESLSTFCALLVHLIPVFFFVLYSRSKRVGKLLESRHRSPPPVDIRNPKDLLLQPVCCQPLGTE</sequence>
<organism evidence="2 3">
    <name type="scientific">Eumeta variegata</name>
    <name type="common">Bagworm moth</name>
    <name type="synonym">Eumeta japonica</name>
    <dbReference type="NCBI Taxonomy" id="151549"/>
    <lineage>
        <taxon>Eukaryota</taxon>
        <taxon>Metazoa</taxon>
        <taxon>Ecdysozoa</taxon>
        <taxon>Arthropoda</taxon>
        <taxon>Hexapoda</taxon>
        <taxon>Insecta</taxon>
        <taxon>Pterygota</taxon>
        <taxon>Neoptera</taxon>
        <taxon>Endopterygota</taxon>
        <taxon>Lepidoptera</taxon>
        <taxon>Glossata</taxon>
        <taxon>Ditrysia</taxon>
        <taxon>Tineoidea</taxon>
        <taxon>Psychidae</taxon>
        <taxon>Oiketicinae</taxon>
        <taxon>Eumeta</taxon>
    </lineage>
</organism>
<evidence type="ECO:0000256" key="1">
    <source>
        <dbReference type="SAM" id="Phobius"/>
    </source>
</evidence>
<keyword evidence="1" id="KW-0472">Membrane</keyword>
<accession>A0A4C1VFU4</accession>
<keyword evidence="3" id="KW-1185">Reference proteome</keyword>
<feature type="transmembrane region" description="Helical" evidence="1">
    <location>
        <begin position="46"/>
        <end position="65"/>
    </location>
</feature>
<protein>
    <submittedName>
        <fullName evidence="2">Uncharacterized protein</fullName>
    </submittedName>
</protein>
<evidence type="ECO:0000313" key="2">
    <source>
        <dbReference type="EMBL" id="GBP37480.1"/>
    </source>
</evidence>